<reference evidence="4 5" key="1">
    <citation type="journal article" date="2011" name="ISME J.">
        <title>Community ecology of hot spring cyanobacterial mats: predominant populations and their functional potential.</title>
        <authorList>
            <person name="Klatt C.G."/>
            <person name="Wood J.M."/>
            <person name="Rusch D.B."/>
            <person name="Bateson M.M."/>
            <person name="Hamamura N."/>
            <person name="Heidelberg J.F."/>
            <person name="Grossman A.R."/>
            <person name="Bhaya D."/>
            <person name="Cohan F.M."/>
            <person name="Kuhl M."/>
            <person name="Bryant D.A."/>
            <person name="Ward D.M."/>
        </authorList>
    </citation>
    <scope>NUCLEOTIDE SEQUENCE [LARGE SCALE GENOMIC DNA]</scope>
    <source>
        <strain evidence="4">OS</strain>
    </source>
</reference>
<organism evidence="4 5">
    <name type="scientific">Candidatus Thermochlorobacter aerophilus</name>
    <dbReference type="NCBI Taxonomy" id="1868324"/>
    <lineage>
        <taxon>Bacteria</taxon>
        <taxon>Pseudomonadati</taxon>
        <taxon>Chlorobiota</taxon>
        <taxon>Chlorobiia</taxon>
        <taxon>Chlorobiales</taxon>
        <taxon>Candidatus Thermochlorobacteriaceae</taxon>
        <taxon>Candidatus Thermochlorobacter</taxon>
    </lineage>
</organism>
<keyword evidence="1" id="KW-0812">Transmembrane</keyword>
<evidence type="ECO:0000256" key="2">
    <source>
        <dbReference type="SAM" id="SignalP"/>
    </source>
</evidence>
<evidence type="ECO:0000256" key="1">
    <source>
        <dbReference type="SAM" id="Phobius"/>
    </source>
</evidence>
<feature type="transmembrane region" description="Helical" evidence="1">
    <location>
        <begin position="373"/>
        <end position="397"/>
    </location>
</feature>
<dbReference type="EMBL" id="PHFL01000018">
    <property type="protein sequence ID" value="RFM24858.1"/>
    <property type="molecule type" value="Genomic_DNA"/>
</dbReference>
<name>A0A395M3Q7_9BACT</name>
<evidence type="ECO:0000313" key="5">
    <source>
        <dbReference type="Proteomes" id="UP000266389"/>
    </source>
</evidence>
<dbReference type="GO" id="GO:0045454">
    <property type="term" value="P:cell redox homeostasis"/>
    <property type="evidence" value="ECO:0007669"/>
    <property type="project" value="TreeGrafter"/>
</dbReference>
<dbReference type="AlphaFoldDB" id="A0A395M3Q7"/>
<dbReference type="InterPro" id="IPR028250">
    <property type="entry name" value="DsbDN"/>
</dbReference>
<dbReference type="GO" id="GO:0015035">
    <property type="term" value="F:protein-disulfide reductase activity"/>
    <property type="evidence" value="ECO:0007669"/>
    <property type="project" value="TreeGrafter"/>
</dbReference>
<protein>
    <recommendedName>
        <fullName evidence="3">Thiol:disulfide interchange protein DsbD N-terminal domain-containing protein</fullName>
    </recommendedName>
</protein>
<dbReference type="Proteomes" id="UP000266389">
    <property type="component" value="Unassembled WGS sequence"/>
</dbReference>
<evidence type="ECO:0000313" key="4">
    <source>
        <dbReference type="EMBL" id="RFM24858.1"/>
    </source>
</evidence>
<feature type="transmembrane region" description="Helical" evidence="1">
    <location>
        <begin position="293"/>
        <end position="319"/>
    </location>
</feature>
<accession>A0A395M3Q7</accession>
<feature type="transmembrane region" description="Helical" evidence="1">
    <location>
        <begin position="340"/>
        <end position="361"/>
    </location>
</feature>
<comment type="caution">
    <text evidence="4">The sequence shown here is derived from an EMBL/GenBank/DDBJ whole genome shotgun (WGS) entry which is preliminary data.</text>
</comment>
<feature type="non-terminal residue" evidence="4">
    <location>
        <position position="402"/>
    </location>
</feature>
<dbReference type="PANTHER" id="PTHR32234:SF3">
    <property type="entry name" value="SUPPRESSION OF COPPER SENSITIVITY PROTEIN"/>
    <property type="match status" value="1"/>
</dbReference>
<keyword evidence="1" id="KW-1133">Transmembrane helix</keyword>
<evidence type="ECO:0000259" key="3">
    <source>
        <dbReference type="Pfam" id="PF11412"/>
    </source>
</evidence>
<dbReference type="Pfam" id="PF11412">
    <property type="entry name" value="DsbD_N"/>
    <property type="match status" value="1"/>
</dbReference>
<keyword evidence="1" id="KW-0472">Membrane</keyword>
<feature type="signal peptide" evidence="2">
    <location>
        <begin position="1"/>
        <end position="18"/>
    </location>
</feature>
<gene>
    <name evidence="4" type="ORF">D0433_03605</name>
</gene>
<sequence length="402" mass="43455">MKLTFALFLTLMPVFSMAQLVDGKPLVTPSLHIGTTDFSKPFTVAIRFQIAPEWHLYWKNPGDAGLAPKAEWTLPEGFSVSDFQFPTPHKIATESAVDYGYDRELVLLATITPPKPPTRNFTSKNFTLKADLTWLVCRESCIPGDATLELNTASLTQKALAEANALIEQTRKKLPEPLANATLTLESATATQKDGKALLTLRFSGDNAKKITDFFPEELSGFIINHTSIRVTNGTVTMTLTPSSKDSKLTEVKGLVVIGEKGYELSATVKSVEMGGGLLNQEFKTGGGESLSIWLALLFAFIGGVILNVMPCVLPVISLKVMGFVEQAGSGASKSIQHGLMFTLGVLLSFWALALVAVLLQQAGEQIGWGFQFQSPAFVVVMSVVMFVFGLNLVGVFEVSAP</sequence>
<keyword evidence="2" id="KW-0732">Signal</keyword>
<feature type="domain" description="Thiol:disulfide interchange protein DsbD N-terminal" evidence="3">
    <location>
        <begin position="40"/>
        <end position="150"/>
    </location>
</feature>
<dbReference type="PANTHER" id="PTHR32234">
    <property type="entry name" value="THIOL:DISULFIDE INTERCHANGE PROTEIN DSBD"/>
    <property type="match status" value="1"/>
</dbReference>
<feature type="chain" id="PRO_5017464725" description="Thiol:disulfide interchange protein DsbD N-terminal domain-containing protein" evidence="2">
    <location>
        <begin position="19"/>
        <end position="402"/>
    </location>
</feature>
<proteinExistence type="predicted"/>